<dbReference type="GO" id="GO:0008270">
    <property type="term" value="F:zinc ion binding"/>
    <property type="evidence" value="ECO:0007669"/>
    <property type="project" value="TreeGrafter"/>
</dbReference>
<dbReference type="Proteomes" id="UP000696485">
    <property type="component" value="Unassembled WGS sequence"/>
</dbReference>
<dbReference type="GO" id="GO:0005829">
    <property type="term" value="C:cytosol"/>
    <property type="evidence" value="ECO:0007669"/>
    <property type="project" value="TreeGrafter"/>
</dbReference>
<keyword evidence="4" id="KW-0350">Heme biosynthesis</keyword>
<dbReference type="GO" id="GO:0004655">
    <property type="term" value="F:porphobilinogen synthase activity"/>
    <property type="evidence" value="ECO:0007669"/>
    <property type="project" value="UniProtKB-EC"/>
</dbReference>
<evidence type="ECO:0000256" key="2">
    <source>
        <dbReference type="ARBA" id="ARBA00008055"/>
    </source>
</evidence>
<evidence type="ECO:0000313" key="12">
    <source>
        <dbReference type="Proteomes" id="UP000696485"/>
    </source>
</evidence>
<evidence type="ECO:0000256" key="5">
    <source>
        <dbReference type="ARBA" id="ARBA00023239"/>
    </source>
</evidence>
<dbReference type="GO" id="GO:0006783">
    <property type="term" value="P:heme biosynthetic process"/>
    <property type="evidence" value="ECO:0007669"/>
    <property type="project" value="UniProtKB-KW"/>
</dbReference>
<comment type="function">
    <text evidence="7">Catalyzes an early step in the biosynthesis of tetrapyrroles. Binds two molecules of 5-aminolevulinate per subunit, each at a distinct site, and catalyzes their condensation to form porphobilinogen.</text>
</comment>
<dbReference type="EC" id="4.2.1.24" evidence="3"/>
<name>A0A9P5SCX4_9FUNG</name>
<feature type="non-terminal residue" evidence="11">
    <location>
        <position position="215"/>
    </location>
</feature>
<dbReference type="SMART" id="SM01004">
    <property type="entry name" value="ALAD"/>
    <property type="match status" value="1"/>
</dbReference>
<dbReference type="PRINTS" id="PR00144">
    <property type="entry name" value="DALDHYDRTASE"/>
</dbReference>
<evidence type="ECO:0000256" key="3">
    <source>
        <dbReference type="ARBA" id="ARBA00012053"/>
    </source>
</evidence>
<evidence type="ECO:0000256" key="10">
    <source>
        <dbReference type="RuleBase" id="RU004161"/>
    </source>
</evidence>
<dbReference type="SUPFAM" id="SSF51569">
    <property type="entry name" value="Aldolase"/>
    <property type="match status" value="1"/>
</dbReference>
<keyword evidence="12" id="KW-1185">Reference proteome</keyword>
<comment type="similarity">
    <text evidence="2 10">Belongs to the ALAD family.</text>
</comment>
<dbReference type="AlphaFoldDB" id="A0A9P5SCX4"/>
<reference evidence="11" key="1">
    <citation type="journal article" date="2020" name="Fungal Divers.">
        <title>Resolving the Mortierellaceae phylogeny through synthesis of multi-gene phylogenetics and phylogenomics.</title>
        <authorList>
            <person name="Vandepol N."/>
            <person name="Liber J."/>
            <person name="Desiro A."/>
            <person name="Na H."/>
            <person name="Kennedy M."/>
            <person name="Barry K."/>
            <person name="Grigoriev I.V."/>
            <person name="Miller A.N."/>
            <person name="O'Donnell K."/>
            <person name="Stajich J.E."/>
            <person name="Bonito G."/>
        </authorList>
    </citation>
    <scope>NUCLEOTIDE SEQUENCE</scope>
    <source>
        <strain evidence="11">NVP1</strain>
    </source>
</reference>
<evidence type="ECO:0000256" key="8">
    <source>
        <dbReference type="ARBA" id="ARBA00032837"/>
    </source>
</evidence>
<comment type="catalytic activity">
    <reaction evidence="9">
        <text>2 5-aminolevulinate = porphobilinogen + 2 H2O + H(+)</text>
        <dbReference type="Rhea" id="RHEA:24064"/>
        <dbReference type="ChEBI" id="CHEBI:15377"/>
        <dbReference type="ChEBI" id="CHEBI:15378"/>
        <dbReference type="ChEBI" id="CHEBI:58126"/>
        <dbReference type="ChEBI" id="CHEBI:356416"/>
        <dbReference type="EC" id="4.2.1.24"/>
    </reaction>
</comment>
<evidence type="ECO:0000256" key="4">
    <source>
        <dbReference type="ARBA" id="ARBA00023133"/>
    </source>
</evidence>
<keyword evidence="5" id="KW-0456">Lyase</keyword>
<evidence type="ECO:0000256" key="6">
    <source>
        <dbReference type="ARBA" id="ARBA00023244"/>
    </source>
</evidence>
<comment type="pathway">
    <text evidence="1">Porphyrin-containing compound metabolism; protoporphyrin-IX biosynthesis; coproporphyrinogen-III from 5-aminolevulinate: step 1/4.</text>
</comment>
<dbReference type="InterPro" id="IPR013785">
    <property type="entry name" value="Aldolase_TIM"/>
</dbReference>
<dbReference type="Pfam" id="PF00490">
    <property type="entry name" value="ALAD"/>
    <property type="match status" value="1"/>
</dbReference>
<dbReference type="PANTHER" id="PTHR11458:SF0">
    <property type="entry name" value="DELTA-AMINOLEVULINIC ACID DEHYDRATASE"/>
    <property type="match status" value="1"/>
</dbReference>
<dbReference type="EMBL" id="JAAAUY010000868">
    <property type="protein sequence ID" value="KAF9325805.1"/>
    <property type="molecule type" value="Genomic_DNA"/>
</dbReference>
<dbReference type="InterPro" id="IPR001731">
    <property type="entry name" value="ALAD"/>
</dbReference>
<dbReference type="Gene3D" id="3.20.20.70">
    <property type="entry name" value="Aldolase class I"/>
    <property type="match status" value="1"/>
</dbReference>
<dbReference type="PANTHER" id="PTHR11458">
    <property type="entry name" value="DELTA-AMINOLEVULINIC ACID DEHYDRATASE"/>
    <property type="match status" value="1"/>
</dbReference>
<keyword evidence="6" id="KW-0627">Porphyrin biosynthesis</keyword>
<organism evidence="11 12">
    <name type="scientific">Podila minutissima</name>
    <dbReference type="NCBI Taxonomy" id="64525"/>
    <lineage>
        <taxon>Eukaryota</taxon>
        <taxon>Fungi</taxon>
        <taxon>Fungi incertae sedis</taxon>
        <taxon>Mucoromycota</taxon>
        <taxon>Mortierellomycotina</taxon>
        <taxon>Mortierellomycetes</taxon>
        <taxon>Mortierellales</taxon>
        <taxon>Mortierellaceae</taxon>
        <taxon>Podila</taxon>
    </lineage>
</organism>
<sequence length="215" mass="23388">MASNLEPNKHTSLLHAGYHHPLHRTWQAGLPITADMLMYPIFVTDNDNVEEKIDTLPGQSRWGINLLVDFLTPLVANGLKSVIIFGVPVNIKKDAVGSAAEDPNTPAIRALKVLSKAFPKLLLACDVCLCPYTSHGHCGVLREDGTIDNRASVKRLADISLAYARAGCQMIAPSDMMDGRIKAIKDALVEEGIAHKTSLMSYSAKFASGFYGPFR</sequence>
<accession>A0A9P5SCX4</accession>
<evidence type="ECO:0000256" key="1">
    <source>
        <dbReference type="ARBA" id="ARBA00004694"/>
    </source>
</evidence>
<gene>
    <name evidence="11" type="ORF">BG006_010719</name>
</gene>
<evidence type="ECO:0000256" key="7">
    <source>
        <dbReference type="ARBA" id="ARBA00025628"/>
    </source>
</evidence>
<protein>
    <recommendedName>
        <fullName evidence="3">porphobilinogen synthase</fullName>
        <ecNumber evidence="3">4.2.1.24</ecNumber>
    </recommendedName>
    <alternativeName>
        <fullName evidence="8">Porphobilinogen synthase</fullName>
    </alternativeName>
</protein>
<comment type="caution">
    <text evidence="11">The sequence shown here is derived from an EMBL/GenBank/DDBJ whole genome shotgun (WGS) entry which is preliminary data.</text>
</comment>
<evidence type="ECO:0000313" key="11">
    <source>
        <dbReference type="EMBL" id="KAF9325805.1"/>
    </source>
</evidence>
<evidence type="ECO:0000256" key="9">
    <source>
        <dbReference type="ARBA" id="ARBA00047651"/>
    </source>
</evidence>
<proteinExistence type="inferred from homology"/>